<dbReference type="SMART" id="SM00836">
    <property type="entry name" value="DALR_1"/>
    <property type="match status" value="1"/>
</dbReference>
<dbReference type="InterPro" id="IPR008909">
    <property type="entry name" value="DALR_anticod-bd"/>
</dbReference>
<keyword evidence="1" id="KW-0436">Ligase</keyword>
<keyword evidence="3" id="KW-0067">ATP-binding</keyword>
<dbReference type="OrthoDB" id="9803211at2"/>
<dbReference type="AlphaFoldDB" id="A0A5M3W1E5"/>
<protein>
    <recommendedName>
        <fullName evidence="4">DALR anticodon binding domain-containing protein</fullName>
    </recommendedName>
</protein>
<accession>A0A5M3W1E5</accession>
<feature type="domain" description="DALR anticodon binding" evidence="4">
    <location>
        <begin position="97"/>
        <end position="210"/>
    </location>
</feature>
<dbReference type="RefSeq" id="WP_155338757.1">
    <property type="nucleotide sequence ID" value="NZ_BAAABN010000077.1"/>
</dbReference>
<proteinExistence type="predicted"/>
<keyword evidence="2" id="KW-0547">Nucleotide-binding</keyword>
<dbReference type="Gene3D" id="1.10.730.10">
    <property type="entry name" value="Isoleucyl-tRNA Synthetase, Domain 1"/>
    <property type="match status" value="1"/>
</dbReference>
<dbReference type="InterPro" id="IPR009080">
    <property type="entry name" value="tRNAsynth_Ia_anticodon-bd"/>
</dbReference>
<reference evidence="5 6" key="1">
    <citation type="submission" date="2019-10" db="EMBL/GenBank/DDBJ databases">
        <title>Whole genome shotgun sequence of Acrocarpospora corrugata NBRC 13972.</title>
        <authorList>
            <person name="Ichikawa N."/>
            <person name="Kimura A."/>
            <person name="Kitahashi Y."/>
            <person name="Komaki H."/>
            <person name="Oguchi A."/>
        </authorList>
    </citation>
    <scope>NUCLEOTIDE SEQUENCE [LARGE SCALE GENOMIC DNA]</scope>
    <source>
        <strain evidence="5 6">NBRC 13972</strain>
    </source>
</reference>
<dbReference type="GO" id="GO:0006420">
    <property type="term" value="P:arginyl-tRNA aminoacylation"/>
    <property type="evidence" value="ECO:0007669"/>
    <property type="project" value="InterPro"/>
</dbReference>
<keyword evidence="6" id="KW-1185">Reference proteome</keyword>
<evidence type="ECO:0000259" key="4">
    <source>
        <dbReference type="SMART" id="SM00836"/>
    </source>
</evidence>
<dbReference type="EMBL" id="BLAD01000059">
    <property type="protein sequence ID" value="GES02536.1"/>
    <property type="molecule type" value="Genomic_DNA"/>
</dbReference>
<gene>
    <name evidence="5" type="ORF">Acor_46020</name>
</gene>
<dbReference type="GO" id="GO:0004814">
    <property type="term" value="F:arginine-tRNA ligase activity"/>
    <property type="evidence" value="ECO:0007669"/>
    <property type="project" value="InterPro"/>
</dbReference>
<sequence length="210" mass="22778">MTPDRLGALLGSPPTPVGSWADAARYTSPALLRAEAEVEGLRAVDGITCVEIQPNGLLLLTVTLPGEHVVELEELPHLASCTWPEGPQTWDNPGFVVKYAYARAVGVARWAARLDIPMTGFRPELLDGPEDRAVLRTLAELPSRRVSRDPRWAAFAEHLAGAYHDAHERAPATPVGDEPPGELHTARLWLARAVRIVLAAVSAEVPPDRM</sequence>
<evidence type="ECO:0000313" key="6">
    <source>
        <dbReference type="Proteomes" id="UP000334990"/>
    </source>
</evidence>
<name>A0A5M3W1E5_9ACTN</name>
<evidence type="ECO:0000256" key="3">
    <source>
        <dbReference type="ARBA" id="ARBA00022840"/>
    </source>
</evidence>
<dbReference type="Proteomes" id="UP000334990">
    <property type="component" value="Unassembled WGS sequence"/>
</dbReference>
<organism evidence="5 6">
    <name type="scientific">Acrocarpospora corrugata</name>
    <dbReference type="NCBI Taxonomy" id="35763"/>
    <lineage>
        <taxon>Bacteria</taxon>
        <taxon>Bacillati</taxon>
        <taxon>Actinomycetota</taxon>
        <taxon>Actinomycetes</taxon>
        <taxon>Streptosporangiales</taxon>
        <taxon>Streptosporangiaceae</taxon>
        <taxon>Acrocarpospora</taxon>
    </lineage>
</organism>
<dbReference type="GO" id="GO:0005524">
    <property type="term" value="F:ATP binding"/>
    <property type="evidence" value="ECO:0007669"/>
    <property type="project" value="UniProtKB-KW"/>
</dbReference>
<evidence type="ECO:0000256" key="2">
    <source>
        <dbReference type="ARBA" id="ARBA00022741"/>
    </source>
</evidence>
<comment type="caution">
    <text evidence="5">The sequence shown here is derived from an EMBL/GenBank/DDBJ whole genome shotgun (WGS) entry which is preliminary data.</text>
</comment>
<dbReference type="SUPFAM" id="SSF47323">
    <property type="entry name" value="Anticodon-binding domain of a subclass of class I aminoacyl-tRNA synthetases"/>
    <property type="match status" value="1"/>
</dbReference>
<evidence type="ECO:0000313" key="5">
    <source>
        <dbReference type="EMBL" id="GES02536.1"/>
    </source>
</evidence>
<evidence type="ECO:0000256" key="1">
    <source>
        <dbReference type="ARBA" id="ARBA00022598"/>
    </source>
</evidence>